<evidence type="ECO:0000256" key="11">
    <source>
        <dbReference type="ARBA" id="ARBA00023136"/>
    </source>
</evidence>
<dbReference type="AlphaFoldDB" id="A0A9P6G4G8"/>
<keyword evidence="7" id="KW-0999">Mitochondrion inner membrane</keyword>
<protein>
    <submittedName>
        <fullName evidence="12">Uncharacterized protein</fullName>
    </submittedName>
</protein>
<gene>
    <name evidence="12" type="ORF">BGW38_000020</name>
</gene>
<keyword evidence="10" id="KW-0496">Mitochondrion</keyword>
<reference evidence="12" key="1">
    <citation type="journal article" date="2020" name="Fungal Divers.">
        <title>Resolving the Mortierellaceae phylogeny through synthesis of multi-gene phylogenetics and phylogenomics.</title>
        <authorList>
            <person name="Vandepol N."/>
            <person name="Liber J."/>
            <person name="Desiro A."/>
            <person name="Na H."/>
            <person name="Kennedy M."/>
            <person name="Barry K."/>
            <person name="Grigoriev I.V."/>
            <person name="Miller A.N."/>
            <person name="O'Donnell K."/>
            <person name="Stajich J.E."/>
            <person name="Bonito G."/>
        </authorList>
    </citation>
    <scope>NUCLEOTIDE SEQUENCE</scope>
    <source>
        <strain evidence="12">KOD1015</strain>
    </source>
</reference>
<evidence type="ECO:0000256" key="9">
    <source>
        <dbReference type="ARBA" id="ARBA00022989"/>
    </source>
</evidence>
<proteinExistence type="inferred from homology"/>
<evidence type="ECO:0000313" key="13">
    <source>
        <dbReference type="Proteomes" id="UP000780801"/>
    </source>
</evidence>
<evidence type="ECO:0000256" key="10">
    <source>
        <dbReference type="ARBA" id="ARBA00023128"/>
    </source>
</evidence>
<comment type="subcellular location">
    <subcellularLocation>
        <location evidence="2">Mitochondrion inner membrane</location>
        <topology evidence="2">Single-pass membrane protein</topology>
        <orientation evidence="2">Matrix side</orientation>
    </subcellularLocation>
</comment>
<evidence type="ECO:0000256" key="1">
    <source>
        <dbReference type="ARBA" id="ARBA00003195"/>
    </source>
</evidence>
<keyword evidence="11" id="KW-0472">Membrane</keyword>
<dbReference type="Proteomes" id="UP000780801">
    <property type="component" value="Unassembled WGS sequence"/>
</dbReference>
<keyword evidence="9" id="KW-1133">Transmembrane helix</keyword>
<evidence type="ECO:0000256" key="6">
    <source>
        <dbReference type="ARBA" id="ARBA00022692"/>
    </source>
</evidence>
<name>A0A9P6G4G8_9FUNG</name>
<dbReference type="EMBL" id="JAABOA010000001">
    <property type="protein sequence ID" value="KAF9586769.1"/>
    <property type="molecule type" value="Genomic_DNA"/>
</dbReference>
<sequence>MANFQDPWAKYHAWRHSALFTRASRIGSMFPGLGIATVAFTAYLGYEYATAPKADAHHGDHKSEGHH</sequence>
<organism evidence="12 13">
    <name type="scientific">Lunasporangiospora selenospora</name>
    <dbReference type="NCBI Taxonomy" id="979761"/>
    <lineage>
        <taxon>Eukaryota</taxon>
        <taxon>Fungi</taxon>
        <taxon>Fungi incertae sedis</taxon>
        <taxon>Mucoromycota</taxon>
        <taxon>Mortierellomycotina</taxon>
        <taxon>Mortierellomycetes</taxon>
        <taxon>Mortierellales</taxon>
        <taxon>Mortierellaceae</taxon>
        <taxon>Lunasporangiospora</taxon>
    </lineage>
</organism>
<accession>A0A9P6G4G8</accession>
<evidence type="ECO:0000256" key="4">
    <source>
        <dbReference type="ARBA" id="ARBA00022448"/>
    </source>
</evidence>
<comment type="function">
    <text evidence="1">Accessory subunit of the mitochondrial membrane respiratory chain NADH dehydrogenase (Complex I), that is believed not to be involved in catalysis. Complex I functions in the transfer of electrons from NADH to the respiratory chain. The immediate electron acceptor for the enzyme is believed to be ubiquinone.</text>
</comment>
<evidence type="ECO:0000313" key="12">
    <source>
        <dbReference type="EMBL" id="KAF9586769.1"/>
    </source>
</evidence>
<keyword evidence="8" id="KW-0249">Electron transport</keyword>
<dbReference type="GO" id="GO:0022900">
    <property type="term" value="P:electron transport chain"/>
    <property type="evidence" value="ECO:0007669"/>
    <property type="project" value="InterPro"/>
</dbReference>
<comment type="similarity">
    <text evidence="3">Belongs to the complex I NDUFB3 subunit family.</text>
</comment>
<evidence type="ECO:0000256" key="7">
    <source>
        <dbReference type="ARBA" id="ARBA00022792"/>
    </source>
</evidence>
<evidence type="ECO:0000256" key="8">
    <source>
        <dbReference type="ARBA" id="ARBA00022982"/>
    </source>
</evidence>
<dbReference type="GO" id="GO:0005743">
    <property type="term" value="C:mitochondrial inner membrane"/>
    <property type="evidence" value="ECO:0007669"/>
    <property type="project" value="UniProtKB-SubCell"/>
</dbReference>
<evidence type="ECO:0000256" key="5">
    <source>
        <dbReference type="ARBA" id="ARBA00022660"/>
    </source>
</evidence>
<keyword evidence="4" id="KW-0813">Transport</keyword>
<keyword evidence="5" id="KW-0679">Respiratory chain</keyword>
<evidence type="ECO:0000256" key="3">
    <source>
        <dbReference type="ARBA" id="ARBA00005667"/>
    </source>
</evidence>
<keyword evidence="13" id="KW-1185">Reference proteome</keyword>
<dbReference type="InterPro" id="IPR012576">
    <property type="entry name" value="NDUFB3"/>
</dbReference>
<evidence type="ECO:0000256" key="2">
    <source>
        <dbReference type="ARBA" id="ARBA00004298"/>
    </source>
</evidence>
<comment type="caution">
    <text evidence="12">The sequence shown here is derived from an EMBL/GenBank/DDBJ whole genome shotgun (WGS) entry which is preliminary data.</text>
</comment>
<keyword evidence="6" id="KW-0812">Transmembrane</keyword>
<dbReference type="Pfam" id="PF08122">
    <property type="entry name" value="NDUF_B12"/>
    <property type="match status" value="1"/>
</dbReference>
<dbReference type="OrthoDB" id="521512at2759"/>